<organism evidence="1 2">
    <name type="scientific">Streptacidiphilus cavernicola</name>
    <dbReference type="NCBI Taxonomy" id="3342716"/>
    <lineage>
        <taxon>Bacteria</taxon>
        <taxon>Bacillati</taxon>
        <taxon>Actinomycetota</taxon>
        <taxon>Actinomycetes</taxon>
        <taxon>Kitasatosporales</taxon>
        <taxon>Streptomycetaceae</taxon>
        <taxon>Streptacidiphilus</taxon>
    </lineage>
</organism>
<gene>
    <name evidence="1" type="ORF">ACEZDJ_16560</name>
</gene>
<dbReference type="SUPFAM" id="SSF51182">
    <property type="entry name" value="RmlC-like cupins"/>
    <property type="match status" value="1"/>
</dbReference>
<reference evidence="1 2" key="1">
    <citation type="submission" date="2024-09" db="EMBL/GenBank/DDBJ databases">
        <authorList>
            <person name="Lee S.D."/>
        </authorList>
    </citation>
    <scope>NUCLEOTIDE SEQUENCE [LARGE SCALE GENOMIC DNA]</scope>
    <source>
        <strain evidence="1 2">N1-5</strain>
    </source>
</reference>
<keyword evidence="2" id="KW-1185">Reference proteome</keyword>
<protein>
    <recommendedName>
        <fullName evidence="3">Cupin domain-containing protein</fullName>
    </recommendedName>
</protein>
<accession>A0ABV6UN71</accession>
<name>A0ABV6UN71_9ACTN</name>
<evidence type="ECO:0008006" key="3">
    <source>
        <dbReference type="Google" id="ProtNLM"/>
    </source>
</evidence>
<dbReference type="EMBL" id="JBHEZZ010000008">
    <property type="protein sequence ID" value="MFC1402902.1"/>
    <property type="molecule type" value="Genomic_DNA"/>
</dbReference>
<sequence>MPTVPTVPLLLVDLEAAYAAGVEAGRGGALWRLAEPGRQLDSNLVRLGPGAAVGEHAENDLDVLLVVLEGGGRLDGPEGGLELEPRAVVWLPRGSRRALAAGPTGLAYLTVHQRRPPLGIGNLGSLRAAVAAVAEGGEGPCLLDRVCPECGRLATEASARYCSRCGEALPARDGRSN</sequence>
<evidence type="ECO:0000313" key="2">
    <source>
        <dbReference type="Proteomes" id="UP001592528"/>
    </source>
</evidence>
<dbReference type="InterPro" id="IPR011051">
    <property type="entry name" value="RmlC_Cupin_sf"/>
</dbReference>
<proteinExistence type="predicted"/>
<dbReference type="RefSeq" id="WP_030248952.1">
    <property type="nucleotide sequence ID" value="NZ_JBHEZZ010000008.1"/>
</dbReference>
<dbReference type="InterPro" id="IPR014710">
    <property type="entry name" value="RmlC-like_jellyroll"/>
</dbReference>
<dbReference type="Gene3D" id="2.60.120.10">
    <property type="entry name" value="Jelly Rolls"/>
    <property type="match status" value="1"/>
</dbReference>
<comment type="caution">
    <text evidence="1">The sequence shown here is derived from an EMBL/GenBank/DDBJ whole genome shotgun (WGS) entry which is preliminary data.</text>
</comment>
<evidence type="ECO:0000313" key="1">
    <source>
        <dbReference type="EMBL" id="MFC1402902.1"/>
    </source>
</evidence>
<dbReference type="Proteomes" id="UP001592528">
    <property type="component" value="Unassembled WGS sequence"/>
</dbReference>